<sequence length="206" mass="23028">MTTTTAPPKGYWMDASGHLIPESKVKPIDQLRNQVVYDLCRMAEAQSQGLAKFKIDAMTEVGSFCALSLDQYGVKTGGDKGNITLVSFDGQYKVVRQMQDKITFSEQLMAAKALIDACVHHWAQDASDNIKVLVNHAFQTDKEGKINTGRVLSLRRLDIVDDKWTLAMQAIADSMQVASTKPYVRFYKRNEKTMEYMPIVLDVAGV</sequence>
<accession>A0A515ERS1</accession>
<keyword evidence="2" id="KW-1185">Reference proteome</keyword>
<proteinExistence type="predicted"/>
<evidence type="ECO:0000313" key="2">
    <source>
        <dbReference type="Proteomes" id="UP000317365"/>
    </source>
</evidence>
<protein>
    <submittedName>
        <fullName evidence="1">DUF3164 family protein</fullName>
    </submittedName>
</protein>
<gene>
    <name evidence="1" type="ORF">EXZ61_14680</name>
</gene>
<reference evidence="2" key="1">
    <citation type="submission" date="2019-02" db="EMBL/GenBank/DDBJ databases">
        <title>Complete genome sequence of Rhodoferax sp. Gr-4.</title>
        <authorList>
            <person name="Jin L."/>
        </authorList>
    </citation>
    <scope>NUCLEOTIDE SEQUENCE [LARGE SCALE GENOMIC DNA]</scope>
    <source>
        <strain evidence="2">Gr-4</strain>
    </source>
</reference>
<dbReference type="Pfam" id="PF11363">
    <property type="entry name" value="DUF3164"/>
    <property type="match status" value="1"/>
</dbReference>
<dbReference type="Proteomes" id="UP000317365">
    <property type="component" value="Chromosome"/>
</dbReference>
<name>A0A515ERS1_9BURK</name>
<dbReference type="AlphaFoldDB" id="A0A515ERS1"/>
<dbReference type="InterPro" id="IPR021505">
    <property type="entry name" value="Phage_B3_Orf6"/>
</dbReference>
<dbReference type="EMBL" id="CP036282">
    <property type="protein sequence ID" value="QDL55313.1"/>
    <property type="molecule type" value="Genomic_DNA"/>
</dbReference>
<evidence type="ECO:0000313" key="1">
    <source>
        <dbReference type="EMBL" id="QDL55313.1"/>
    </source>
</evidence>
<dbReference type="RefSeq" id="WP_142812471.1">
    <property type="nucleotide sequence ID" value="NZ_CP036282.1"/>
</dbReference>
<organism evidence="1 2">
    <name type="scientific">Rhodoferax aquaticus</name>
    <dbReference type="NCBI Taxonomy" id="2527691"/>
    <lineage>
        <taxon>Bacteria</taxon>
        <taxon>Pseudomonadati</taxon>
        <taxon>Pseudomonadota</taxon>
        <taxon>Betaproteobacteria</taxon>
        <taxon>Burkholderiales</taxon>
        <taxon>Comamonadaceae</taxon>
        <taxon>Rhodoferax</taxon>
    </lineage>
</organism>
<dbReference type="KEGG" id="rhg:EXZ61_14680"/>
<reference evidence="2" key="2">
    <citation type="journal article" date="2020" name="Int. J. Syst. Evol. Microbiol.">
        <title>Genomic insights into a novel species Rhodoferax aquaticus sp. nov., isolated from freshwater.</title>
        <authorList>
            <person name="Li T."/>
            <person name="Zhuo Y."/>
            <person name="Jin C.Z."/>
            <person name="Wu X."/>
            <person name="Ko S.R."/>
            <person name="Jin F.J."/>
            <person name="Ahn C.Y."/>
            <person name="Oh H.M."/>
            <person name="Lee H.G."/>
            <person name="Jin L."/>
        </authorList>
    </citation>
    <scope>NUCLEOTIDE SEQUENCE [LARGE SCALE GENOMIC DNA]</scope>
    <source>
        <strain evidence="2">Gr-4</strain>
    </source>
</reference>